<name>A0A830BEY4_9LAMI</name>
<accession>A0A830BEY4</accession>
<dbReference type="AlphaFoldDB" id="A0A830BEY4"/>
<dbReference type="PANTHER" id="PTHR34380:SF1">
    <property type="entry name" value="OS01G0221300 PROTEIN"/>
    <property type="match status" value="1"/>
</dbReference>
<evidence type="ECO:0000313" key="1">
    <source>
        <dbReference type="EMBL" id="GFP82525.1"/>
    </source>
</evidence>
<dbReference type="PANTHER" id="PTHR34380">
    <property type="entry name" value="BNAA03G12380D PROTEIN"/>
    <property type="match status" value="1"/>
</dbReference>
<dbReference type="OrthoDB" id="1899721at2759"/>
<dbReference type="Proteomes" id="UP000653305">
    <property type="component" value="Unassembled WGS sequence"/>
</dbReference>
<protein>
    <submittedName>
        <fullName evidence="1">Uncharacterized protein</fullName>
    </submittedName>
</protein>
<reference evidence="1" key="1">
    <citation type="submission" date="2020-07" db="EMBL/GenBank/DDBJ databases">
        <title>Ethylene signaling mediates host invasion by parasitic plants.</title>
        <authorList>
            <person name="Yoshida S."/>
        </authorList>
    </citation>
    <scope>NUCLEOTIDE SEQUENCE</scope>
    <source>
        <strain evidence="1">Okayama</strain>
    </source>
</reference>
<dbReference type="EMBL" id="BMAC01000046">
    <property type="protein sequence ID" value="GFP82525.1"/>
    <property type="molecule type" value="Genomic_DNA"/>
</dbReference>
<gene>
    <name evidence="1" type="ORF">PHJA_000395500</name>
</gene>
<keyword evidence="2" id="KW-1185">Reference proteome</keyword>
<proteinExistence type="predicted"/>
<evidence type="ECO:0000313" key="2">
    <source>
        <dbReference type="Proteomes" id="UP000653305"/>
    </source>
</evidence>
<sequence length="97" mass="11153">MLRAFQQDEQLCMNAVCALYRQHVVARKSKLSNLFFSGCALAEYLIDGDGELRLRKSVSEVKKERPDVIGQCKKLATIYVEKLFEIYWAADDPFFGQ</sequence>
<comment type="caution">
    <text evidence="1">The sequence shown here is derived from an EMBL/GenBank/DDBJ whole genome shotgun (WGS) entry which is preliminary data.</text>
</comment>
<organism evidence="1 2">
    <name type="scientific">Phtheirospermum japonicum</name>
    <dbReference type="NCBI Taxonomy" id="374723"/>
    <lineage>
        <taxon>Eukaryota</taxon>
        <taxon>Viridiplantae</taxon>
        <taxon>Streptophyta</taxon>
        <taxon>Embryophyta</taxon>
        <taxon>Tracheophyta</taxon>
        <taxon>Spermatophyta</taxon>
        <taxon>Magnoliopsida</taxon>
        <taxon>eudicotyledons</taxon>
        <taxon>Gunneridae</taxon>
        <taxon>Pentapetalae</taxon>
        <taxon>asterids</taxon>
        <taxon>lamiids</taxon>
        <taxon>Lamiales</taxon>
        <taxon>Orobanchaceae</taxon>
        <taxon>Orobanchaceae incertae sedis</taxon>
        <taxon>Phtheirospermum</taxon>
    </lineage>
</organism>